<evidence type="ECO:0000259" key="8">
    <source>
        <dbReference type="PROSITE" id="PS51379"/>
    </source>
</evidence>
<dbReference type="InterPro" id="IPR017900">
    <property type="entry name" value="4Fe4S_Fe_S_CS"/>
</dbReference>
<keyword evidence="6" id="KW-0408">Iron</keyword>
<reference evidence="9 10" key="1">
    <citation type="submission" date="2024-03" db="EMBL/GenBank/DDBJ databases">
        <title>Human intestinal bacterial collection.</title>
        <authorList>
            <person name="Pauvert C."/>
            <person name="Hitch T.C.A."/>
            <person name="Clavel T."/>
        </authorList>
    </citation>
    <scope>NUCLEOTIDE SEQUENCE [LARGE SCALE GENOMIC DNA]</scope>
    <source>
        <strain evidence="9 10">CLA-AA-H192</strain>
    </source>
</reference>
<evidence type="ECO:0000256" key="7">
    <source>
        <dbReference type="ARBA" id="ARBA00023014"/>
    </source>
</evidence>
<evidence type="ECO:0000256" key="6">
    <source>
        <dbReference type="ARBA" id="ARBA00023004"/>
    </source>
</evidence>
<evidence type="ECO:0000313" key="9">
    <source>
        <dbReference type="EMBL" id="MEQ2510414.1"/>
    </source>
</evidence>
<dbReference type="Pfam" id="PF14697">
    <property type="entry name" value="Fer4_21"/>
    <property type="match status" value="1"/>
</dbReference>
<dbReference type="InterPro" id="IPR050157">
    <property type="entry name" value="PSI_iron-sulfur_center"/>
</dbReference>
<dbReference type="InterPro" id="IPR017896">
    <property type="entry name" value="4Fe4S_Fe-S-bd"/>
</dbReference>
<organism evidence="9 10">
    <name type="scientific">Faecousia intestinalis</name>
    <dbReference type="NCBI Taxonomy" id="3133167"/>
    <lineage>
        <taxon>Bacteria</taxon>
        <taxon>Bacillati</taxon>
        <taxon>Bacillota</taxon>
        <taxon>Clostridia</taxon>
        <taxon>Eubacteriales</taxon>
        <taxon>Oscillospiraceae</taxon>
        <taxon>Faecousia</taxon>
    </lineage>
</organism>
<sequence>MAYKITDSCLKCGTCAGECPMNAISEGEDQYVIDADTCVGCGTCADACPVQAIVEE</sequence>
<evidence type="ECO:0000256" key="1">
    <source>
        <dbReference type="ARBA" id="ARBA00001966"/>
    </source>
</evidence>
<comment type="function">
    <text evidence="2">Ferredoxins are iron-sulfur proteins that transfer electrons in a wide variety of metabolic reactions.</text>
</comment>
<gene>
    <name evidence="9" type="ORF">WMO66_03965</name>
</gene>
<proteinExistence type="predicted"/>
<comment type="caution">
    <text evidence="9">The sequence shown here is derived from an EMBL/GenBank/DDBJ whole genome shotgun (WGS) entry which is preliminary data.</text>
</comment>
<dbReference type="PANTHER" id="PTHR24960">
    <property type="entry name" value="PHOTOSYSTEM I IRON-SULFUR CENTER-RELATED"/>
    <property type="match status" value="1"/>
</dbReference>
<keyword evidence="4" id="KW-0004">4Fe-4S</keyword>
<comment type="cofactor">
    <cofactor evidence="1">
        <name>[4Fe-4S] cluster</name>
        <dbReference type="ChEBI" id="CHEBI:49883"/>
    </cofactor>
</comment>
<keyword evidence="10" id="KW-1185">Reference proteome</keyword>
<evidence type="ECO:0000256" key="4">
    <source>
        <dbReference type="ARBA" id="ARBA00022485"/>
    </source>
</evidence>
<dbReference type="EMBL" id="JBBMFF010000155">
    <property type="protein sequence ID" value="MEQ2510414.1"/>
    <property type="molecule type" value="Genomic_DNA"/>
</dbReference>
<dbReference type="PROSITE" id="PS00198">
    <property type="entry name" value="4FE4S_FER_1"/>
    <property type="match status" value="1"/>
</dbReference>
<dbReference type="Gene3D" id="3.30.70.20">
    <property type="match status" value="1"/>
</dbReference>
<dbReference type="PANTHER" id="PTHR24960:SF79">
    <property type="entry name" value="PHOTOSYSTEM I IRON-SULFUR CENTER"/>
    <property type="match status" value="1"/>
</dbReference>
<protein>
    <recommendedName>
        <fullName evidence="3">Ferredoxin</fullName>
    </recommendedName>
</protein>
<feature type="domain" description="4Fe-4S ferredoxin-type" evidence="8">
    <location>
        <begin position="29"/>
        <end position="56"/>
    </location>
</feature>
<dbReference type="RefSeq" id="WP_349135086.1">
    <property type="nucleotide sequence ID" value="NZ_JBBMFF010000155.1"/>
</dbReference>
<dbReference type="PROSITE" id="PS51379">
    <property type="entry name" value="4FE4S_FER_2"/>
    <property type="match status" value="2"/>
</dbReference>
<evidence type="ECO:0000256" key="5">
    <source>
        <dbReference type="ARBA" id="ARBA00022723"/>
    </source>
</evidence>
<evidence type="ECO:0000256" key="3">
    <source>
        <dbReference type="ARBA" id="ARBA00013529"/>
    </source>
</evidence>
<evidence type="ECO:0000256" key="2">
    <source>
        <dbReference type="ARBA" id="ARBA00003532"/>
    </source>
</evidence>
<name>A0ABV1G4Z7_9FIRM</name>
<dbReference type="Proteomes" id="UP001491552">
    <property type="component" value="Unassembled WGS sequence"/>
</dbReference>
<dbReference type="SUPFAM" id="SSF54862">
    <property type="entry name" value="4Fe-4S ferredoxins"/>
    <property type="match status" value="1"/>
</dbReference>
<accession>A0ABV1G4Z7</accession>
<feature type="domain" description="4Fe-4S ferredoxin-type" evidence="8">
    <location>
        <begin position="1"/>
        <end position="28"/>
    </location>
</feature>
<keyword evidence="5" id="KW-0479">Metal-binding</keyword>
<keyword evidence="7" id="KW-0411">Iron-sulfur</keyword>
<evidence type="ECO:0000313" key="10">
    <source>
        <dbReference type="Proteomes" id="UP001491552"/>
    </source>
</evidence>